<evidence type="ECO:0000313" key="21">
    <source>
        <dbReference type="EMBL" id="KAF8404403.1"/>
    </source>
</evidence>
<evidence type="ECO:0000256" key="1">
    <source>
        <dbReference type="ARBA" id="ARBA00004479"/>
    </source>
</evidence>
<dbReference type="Proteomes" id="UP000655225">
    <property type="component" value="Unassembled WGS sequence"/>
</dbReference>
<protein>
    <recommendedName>
        <fullName evidence="2">non-specific serine/threonine protein kinase</fullName>
        <ecNumber evidence="2">2.7.11.1</ecNumber>
    </recommendedName>
</protein>
<dbReference type="EC" id="2.7.11.1" evidence="2"/>
<comment type="subcellular location">
    <subcellularLocation>
        <location evidence="1">Membrane</location>
        <topology evidence="1">Single-pass type I membrane protein</topology>
    </subcellularLocation>
</comment>
<keyword evidence="4" id="KW-0245">EGF-like domain</keyword>
<dbReference type="OrthoDB" id="1668230at2759"/>
<feature type="transmembrane region" description="Helical" evidence="19">
    <location>
        <begin position="111"/>
        <end position="135"/>
    </location>
</feature>
<keyword evidence="13" id="KW-1015">Disulfide bond</keyword>
<evidence type="ECO:0000256" key="19">
    <source>
        <dbReference type="SAM" id="Phobius"/>
    </source>
</evidence>
<dbReference type="PANTHER" id="PTHR47976">
    <property type="entry name" value="G-TYPE LECTIN S-RECEPTOR-LIKE SERINE/THREONINE-PROTEIN KINASE SD2-5"/>
    <property type="match status" value="1"/>
</dbReference>
<evidence type="ECO:0000256" key="4">
    <source>
        <dbReference type="ARBA" id="ARBA00022536"/>
    </source>
</evidence>
<reference evidence="21 22" key="1">
    <citation type="submission" date="2020-04" db="EMBL/GenBank/DDBJ databases">
        <title>Plant Genome Project.</title>
        <authorList>
            <person name="Zhang R.-G."/>
        </authorList>
    </citation>
    <scope>NUCLEOTIDE SEQUENCE [LARGE SCALE GENOMIC DNA]</scope>
    <source>
        <strain evidence="21">YNK0</strain>
        <tissue evidence="21">Leaf</tissue>
    </source>
</reference>
<evidence type="ECO:0000256" key="14">
    <source>
        <dbReference type="ARBA" id="ARBA00023170"/>
    </source>
</evidence>
<dbReference type="FunFam" id="3.30.200.20:FF:000059">
    <property type="entry name" value="S-receptor-like serine/threonine-protein kinase"/>
    <property type="match status" value="1"/>
</dbReference>
<keyword evidence="11 19" id="KW-1133">Transmembrane helix</keyword>
<keyword evidence="8 18" id="KW-0547">Nucleotide-binding</keyword>
<evidence type="ECO:0000256" key="2">
    <source>
        <dbReference type="ARBA" id="ARBA00012513"/>
    </source>
</evidence>
<keyword evidence="22" id="KW-1185">Reference proteome</keyword>
<evidence type="ECO:0000256" key="11">
    <source>
        <dbReference type="ARBA" id="ARBA00022989"/>
    </source>
</evidence>
<keyword evidence="12 19" id="KW-0472">Membrane</keyword>
<dbReference type="InterPro" id="IPR000719">
    <property type="entry name" value="Prot_kinase_dom"/>
</dbReference>
<evidence type="ECO:0000256" key="13">
    <source>
        <dbReference type="ARBA" id="ARBA00023157"/>
    </source>
</evidence>
<proteinExistence type="predicted"/>
<dbReference type="PROSITE" id="PS00107">
    <property type="entry name" value="PROTEIN_KINASE_ATP"/>
    <property type="match status" value="1"/>
</dbReference>
<keyword evidence="14" id="KW-0675">Receptor</keyword>
<dbReference type="EMBL" id="JABCRI010000006">
    <property type="protein sequence ID" value="KAF8404403.1"/>
    <property type="molecule type" value="Genomic_DNA"/>
</dbReference>
<dbReference type="Gene3D" id="3.30.200.20">
    <property type="entry name" value="Phosphorylase Kinase, domain 1"/>
    <property type="match status" value="1"/>
</dbReference>
<keyword evidence="7" id="KW-0732">Signal</keyword>
<dbReference type="PANTHER" id="PTHR47976:SF27">
    <property type="entry name" value="RECEPTOR-LIKE SERINE_THREONINE-PROTEIN KINASE"/>
    <property type="match status" value="1"/>
</dbReference>
<comment type="catalytic activity">
    <reaction evidence="17">
        <text>L-seryl-[protein] + ATP = O-phospho-L-seryl-[protein] + ADP + H(+)</text>
        <dbReference type="Rhea" id="RHEA:17989"/>
        <dbReference type="Rhea" id="RHEA-COMP:9863"/>
        <dbReference type="Rhea" id="RHEA-COMP:11604"/>
        <dbReference type="ChEBI" id="CHEBI:15378"/>
        <dbReference type="ChEBI" id="CHEBI:29999"/>
        <dbReference type="ChEBI" id="CHEBI:30616"/>
        <dbReference type="ChEBI" id="CHEBI:83421"/>
        <dbReference type="ChEBI" id="CHEBI:456216"/>
        <dbReference type="EC" id="2.7.11.1"/>
    </reaction>
</comment>
<keyword evidence="6 19" id="KW-0812">Transmembrane</keyword>
<evidence type="ECO:0000313" key="22">
    <source>
        <dbReference type="Proteomes" id="UP000655225"/>
    </source>
</evidence>
<evidence type="ECO:0000256" key="10">
    <source>
        <dbReference type="ARBA" id="ARBA00022840"/>
    </source>
</evidence>
<evidence type="ECO:0000256" key="3">
    <source>
        <dbReference type="ARBA" id="ARBA00022527"/>
    </source>
</evidence>
<evidence type="ECO:0000256" key="12">
    <source>
        <dbReference type="ARBA" id="ARBA00023136"/>
    </source>
</evidence>
<dbReference type="GO" id="GO:0016020">
    <property type="term" value="C:membrane"/>
    <property type="evidence" value="ECO:0007669"/>
    <property type="project" value="UniProtKB-SubCell"/>
</dbReference>
<name>A0A835DHC4_TETSI</name>
<dbReference type="InterPro" id="IPR001245">
    <property type="entry name" value="Ser-Thr/Tyr_kinase_cat_dom"/>
</dbReference>
<dbReference type="OMA" id="MNKEWIE"/>
<gene>
    <name evidence="21" type="ORF">HHK36_009288</name>
</gene>
<feature type="domain" description="Protein kinase" evidence="20">
    <location>
        <begin position="172"/>
        <end position="379"/>
    </location>
</feature>
<dbReference type="PROSITE" id="PS50011">
    <property type="entry name" value="PROTEIN_KINASE_DOM"/>
    <property type="match status" value="1"/>
</dbReference>
<dbReference type="GO" id="GO:0005524">
    <property type="term" value="F:ATP binding"/>
    <property type="evidence" value="ECO:0007669"/>
    <property type="project" value="UniProtKB-UniRule"/>
</dbReference>
<evidence type="ECO:0000256" key="5">
    <source>
        <dbReference type="ARBA" id="ARBA00022679"/>
    </source>
</evidence>
<feature type="binding site" evidence="18">
    <location>
        <position position="201"/>
    </location>
    <ligand>
        <name>ATP</name>
        <dbReference type="ChEBI" id="CHEBI:30616"/>
    </ligand>
</feature>
<sequence length="391" mass="44200">MPPRPKRMNKEWIEDLESQTSQLHGLADGLARLTERVDGIEMEKNNVASATKVLSKDFRAMVEALQAKLGDLSVKTRLGSDEKFKASSLPCKRKFINRQVYVAIDSKKANVLIVVVLGFVICSFVAISVSGYFIYKERVYRYRRLLGNGNLGLREELTLQMFSYNELVKATDGFKEELGRGSFGAVYKGVLSRGSKLVAVKRLEKVVEEGEREFRAEMRAIGRSHHRNLVRLFGYCAEDSKRLLVYEYMSNGSLADSLFKAERRPEWDERISDFGLAKLLMPNQTRTFTGVRGTRGYLAPEWQKNTPISVKADIYSFGVVLLEIICCRKNLELDKLVGGEEVEKTTLETMVMVGLWCIQDEPHLRPSVKNVILMLEGIMDVPVPPSPTPCS</sequence>
<dbReference type="Pfam" id="PF07714">
    <property type="entry name" value="PK_Tyr_Ser-Thr"/>
    <property type="match status" value="1"/>
</dbReference>
<dbReference type="GO" id="GO:0004674">
    <property type="term" value="F:protein serine/threonine kinase activity"/>
    <property type="evidence" value="ECO:0007669"/>
    <property type="project" value="UniProtKB-KW"/>
</dbReference>
<dbReference type="Pfam" id="PF00069">
    <property type="entry name" value="Pkinase"/>
    <property type="match status" value="1"/>
</dbReference>
<dbReference type="Gene3D" id="1.10.510.10">
    <property type="entry name" value="Transferase(Phosphotransferase) domain 1"/>
    <property type="match status" value="1"/>
</dbReference>
<evidence type="ECO:0000256" key="17">
    <source>
        <dbReference type="ARBA" id="ARBA00048679"/>
    </source>
</evidence>
<comment type="caution">
    <text evidence="21">The sequence shown here is derived from an EMBL/GenBank/DDBJ whole genome shotgun (WGS) entry which is preliminary data.</text>
</comment>
<keyword evidence="3" id="KW-0723">Serine/threonine-protein kinase</keyword>
<evidence type="ECO:0000259" key="20">
    <source>
        <dbReference type="PROSITE" id="PS50011"/>
    </source>
</evidence>
<keyword evidence="5" id="KW-0808">Transferase</keyword>
<comment type="catalytic activity">
    <reaction evidence="16">
        <text>L-threonyl-[protein] + ATP = O-phospho-L-threonyl-[protein] + ADP + H(+)</text>
        <dbReference type="Rhea" id="RHEA:46608"/>
        <dbReference type="Rhea" id="RHEA-COMP:11060"/>
        <dbReference type="Rhea" id="RHEA-COMP:11605"/>
        <dbReference type="ChEBI" id="CHEBI:15378"/>
        <dbReference type="ChEBI" id="CHEBI:30013"/>
        <dbReference type="ChEBI" id="CHEBI:30616"/>
        <dbReference type="ChEBI" id="CHEBI:61977"/>
        <dbReference type="ChEBI" id="CHEBI:456216"/>
        <dbReference type="EC" id="2.7.11.1"/>
    </reaction>
</comment>
<dbReference type="InterPro" id="IPR051343">
    <property type="entry name" value="G-type_lectin_kinases/EP1-like"/>
</dbReference>
<evidence type="ECO:0000256" key="18">
    <source>
        <dbReference type="PROSITE-ProRule" id="PRU10141"/>
    </source>
</evidence>
<dbReference type="SUPFAM" id="SSF56112">
    <property type="entry name" value="Protein kinase-like (PK-like)"/>
    <property type="match status" value="1"/>
</dbReference>
<dbReference type="InterPro" id="IPR011009">
    <property type="entry name" value="Kinase-like_dom_sf"/>
</dbReference>
<evidence type="ECO:0000256" key="7">
    <source>
        <dbReference type="ARBA" id="ARBA00022729"/>
    </source>
</evidence>
<evidence type="ECO:0000256" key="8">
    <source>
        <dbReference type="ARBA" id="ARBA00022741"/>
    </source>
</evidence>
<keyword evidence="15" id="KW-0325">Glycoprotein</keyword>
<evidence type="ECO:0000256" key="6">
    <source>
        <dbReference type="ARBA" id="ARBA00022692"/>
    </source>
</evidence>
<evidence type="ECO:0000256" key="9">
    <source>
        <dbReference type="ARBA" id="ARBA00022777"/>
    </source>
</evidence>
<organism evidence="21 22">
    <name type="scientific">Tetracentron sinense</name>
    <name type="common">Spur-leaf</name>
    <dbReference type="NCBI Taxonomy" id="13715"/>
    <lineage>
        <taxon>Eukaryota</taxon>
        <taxon>Viridiplantae</taxon>
        <taxon>Streptophyta</taxon>
        <taxon>Embryophyta</taxon>
        <taxon>Tracheophyta</taxon>
        <taxon>Spermatophyta</taxon>
        <taxon>Magnoliopsida</taxon>
        <taxon>Trochodendrales</taxon>
        <taxon>Trochodendraceae</taxon>
        <taxon>Tetracentron</taxon>
    </lineage>
</organism>
<dbReference type="AlphaFoldDB" id="A0A835DHC4"/>
<accession>A0A835DHC4</accession>
<evidence type="ECO:0000256" key="16">
    <source>
        <dbReference type="ARBA" id="ARBA00047899"/>
    </source>
</evidence>
<keyword evidence="9" id="KW-0418">Kinase</keyword>
<evidence type="ECO:0000256" key="15">
    <source>
        <dbReference type="ARBA" id="ARBA00023180"/>
    </source>
</evidence>
<keyword evidence="10 18" id="KW-0067">ATP-binding</keyword>
<dbReference type="InterPro" id="IPR017441">
    <property type="entry name" value="Protein_kinase_ATP_BS"/>
</dbReference>